<dbReference type="InterPro" id="IPR050707">
    <property type="entry name" value="HTH_MetabolicPath_Reg"/>
</dbReference>
<dbReference type="Pfam" id="PF09339">
    <property type="entry name" value="HTH_IclR"/>
    <property type="match status" value="1"/>
</dbReference>
<dbReference type="GO" id="GO:0045892">
    <property type="term" value="P:negative regulation of DNA-templated transcription"/>
    <property type="evidence" value="ECO:0007669"/>
    <property type="project" value="TreeGrafter"/>
</dbReference>
<accession>A0A0D4BYU5</accession>
<dbReference type="KEGG" id="ari:UM93_06915"/>
<keyword evidence="7" id="KW-1185">Reference proteome</keyword>
<dbReference type="InterPro" id="IPR014757">
    <property type="entry name" value="Tscrpt_reg_IclR_C"/>
</dbReference>
<feature type="domain" description="HTH iclR-type" evidence="4">
    <location>
        <begin position="12"/>
        <end position="73"/>
    </location>
</feature>
<evidence type="ECO:0000259" key="5">
    <source>
        <dbReference type="PROSITE" id="PS51078"/>
    </source>
</evidence>
<dbReference type="HOGENOM" id="CLU_062618_5_4_11"/>
<dbReference type="PANTHER" id="PTHR30136">
    <property type="entry name" value="HELIX-TURN-HELIX TRANSCRIPTIONAL REGULATOR, ICLR FAMILY"/>
    <property type="match status" value="1"/>
</dbReference>
<evidence type="ECO:0000256" key="3">
    <source>
        <dbReference type="ARBA" id="ARBA00023163"/>
    </source>
</evidence>
<dbReference type="SUPFAM" id="SSF46785">
    <property type="entry name" value="Winged helix' DNA-binding domain"/>
    <property type="match status" value="1"/>
</dbReference>
<evidence type="ECO:0000313" key="6">
    <source>
        <dbReference type="EMBL" id="AJT41315.1"/>
    </source>
</evidence>
<dbReference type="AlphaFoldDB" id="A0A0D4BYU5"/>
<protein>
    <submittedName>
        <fullName evidence="6">ArsR family transcriptional regulator</fullName>
    </submittedName>
</protein>
<proteinExistence type="predicted"/>
<reference evidence="6 7" key="1">
    <citation type="journal article" date="2015" name="Genome Announc.">
        <title>Complete Genome Sequencing of Protease-Producing Novel Arthrobacter sp. Strain IHBB 11108 Using PacBio Single-Molecule Real-Time Sequencing Technology.</title>
        <authorList>
            <person name="Kiran S."/>
            <person name="Swarnkar M.K."/>
            <person name="Pal M."/>
            <person name="Thakur R."/>
            <person name="Tewari R."/>
            <person name="Singh A.K."/>
            <person name="Gulati A."/>
        </authorList>
    </citation>
    <scope>NUCLEOTIDE SEQUENCE [LARGE SCALE GENOMIC DNA]</scope>
    <source>
        <strain evidence="6 7">IHBB 11108</strain>
    </source>
</reference>
<gene>
    <name evidence="6" type="ORF">UM93_06915</name>
</gene>
<dbReference type="Gene3D" id="1.10.10.10">
    <property type="entry name" value="Winged helix-like DNA-binding domain superfamily/Winged helix DNA-binding domain"/>
    <property type="match status" value="1"/>
</dbReference>
<sequence length="237" mass="25091">MPGEQAEAAAHSQTLSRGIRALELLAQAATPLSIAELSEQLGVHRSIAYRILRTLEDHSLVFRDDAGRVAPGAGLAILARSVSRDLQAVALPELNQLSDELGMTAFIGVWDRQDCVTLVAVEPQHTGATVAQRPGSRHPLSTGAPGIAIQSTMNAAQWARLAPDQPYRDAAKLAKERGFAHSHDEVIPGLNSVAAAITIPGARPAALAVVYIRSEISEELLGARVAESAVRISALLR</sequence>
<dbReference type="Gene3D" id="3.30.450.40">
    <property type="match status" value="1"/>
</dbReference>
<dbReference type="GO" id="GO:0003700">
    <property type="term" value="F:DNA-binding transcription factor activity"/>
    <property type="evidence" value="ECO:0007669"/>
    <property type="project" value="TreeGrafter"/>
</dbReference>
<evidence type="ECO:0000256" key="1">
    <source>
        <dbReference type="ARBA" id="ARBA00023015"/>
    </source>
</evidence>
<dbReference type="Proteomes" id="UP000061839">
    <property type="component" value="Chromosome"/>
</dbReference>
<name>A0A0D4BYU5_9MICC</name>
<keyword evidence="3" id="KW-0804">Transcription</keyword>
<dbReference type="InterPro" id="IPR029016">
    <property type="entry name" value="GAF-like_dom_sf"/>
</dbReference>
<dbReference type="GO" id="GO:0003677">
    <property type="term" value="F:DNA binding"/>
    <property type="evidence" value="ECO:0007669"/>
    <property type="project" value="UniProtKB-KW"/>
</dbReference>
<dbReference type="SMART" id="SM00346">
    <property type="entry name" value="HTH_ICLR"/>
    <property type="match status" value="1"/>
</dbReference>
<keyword evidence="1" id="KW-0805">Transcription regulation</keyword>
<dbReference type="PATRIC" id="fig|1618207.4.peg.1402"/>
<dbReference type="RefSeq" id="WP_045074598.1">
    <property type="nucleotide sequence ID" value="NZ_CP011005.1"/>
</dbReference>
<feature type="domain" description="IclR-ED" evidence="5">
    <location>
        <begin position="73"/>
        <end position="237"/>
    </location>
</feature>
<keyword evidence="2" id="KW-0238">DNA-binding</keyword>
<evidence type="ECO:0000259" key="4">
    <source>
        <dbReference type="PROSITE" id="PS51077"/>
    </source>
</evidence>
<dbReference type="InterPro" id="IPR036388">
    <property type="entry name" value="WH-like_DNA-bd_sf"/>
</dbReference>
<dbReference type="OrthoDB" id="156285at2"/>
<dbReference type="EMBL" id="CP011005">
    <property type="protein sequence ID" value="AJT41315.1"/>
    <property type="molecule type" value="Genomic_DNA"/>
</dbReference>
<evidence type="ECO:0000256" key="2">
    <source>
        <dbReference type="ARBA" id="ARBA00023125"/>
    </source>
</evidence>
<evidence type="ECO:0000313" key="7">
    <source>
        <dbReference type="Proteomes" id="UP000061839"/>
    </source>
</evidence>
<dbReference type="PROSITE" id="PS51077">
    <property type="entry name" value="HTH_ICLR"/>
    <property type="match status" value="1"/>
</dbReference>
<organism evidence="6 7">
    <name type="scientific">Psychromicrobium lacuslunae</name>
    <dbReference type="NCBI Taxonomy" id="1618207"/>
    <lineage>
        <taxon>Bacteria</taxon>
        <taxon>Bacillati</taxon>
        <taxon>Actinomycetota</taxon>
        <taxon>Actinomycetes</taxon>
        <taxon>Micrococcales</taxon>
        <taxon>Micrococcaceae</taxon>
        <taxon>Psychromicrobium</taxon>
    </lineage>
</organism>
<dbReference type="PROSITE" id="PS51078">
    <property type="entry name" value="ICLR_ED"/>
    <property type="match status" value="1"/>
</dbReference>
<dbReference type="PANTHER" id="PTHR30136:SF24">
    <property type="entry name" value="HTH-TYPE TRANSCRIPTIONAL REPRESSOR ALLR"/>
    <property type="match status" value="1"/>
</dbReference>
<dbReference type="InterPro" id="IPR036390">
    <property type="entry name" value="WH_DNA-bd_sf"/>
</dbReference>
<dbReference type="STRING" id="1618207.UM93_06915"/>
<dbReference type="SUPFAM" id="SSF55781">
    <property type="entry name" value="GAF domain-like"/>
    <property type="match status" value="1"/>
</dbReference>
<dbReference type="InterPro" id="IPR005471">
    <property type="entry name" value="Tscrpt_reg_IclR_N"/>
</dbReference>